<feature type="transmembrane region" description="Helical" evidence="1">
    <location>
        <begin position="95"/>
        <end position="118"/>
    </location>
</feature>
<keyword evidence="1" id="KW-0472">Membrane</keyword>
<keyword evidence="1" id="KW-1133">Transmembrane helix</keyword>
<dbReference type="RefSeq" id="WP_018166427.1">
    <property type="nucleotide sequence ID" value="NZ_RQZA01000003.1"/>
</dbReference>
<accession>A0A3P1VD35</accession>
<protein>
    <recommendedName>
        <fullName evidence="4">PTS cellobiose transporter subunit IIA</fullName>
    </recommendedName>
</protein>
<comment type="caution">
    <text evidence="2">The sequence shown here is derived from an EMBL/GenBank/DDBJ whole genome shotgun (WGS) entry which is preliminary data.</text>
</comment>
<evidence type="ECO:0000256" key="1">
    <source>
        <dbReference type="SAM" id="Phobius"/>
    </source>
</evidence>
<organism evidence="2 3">
    <name type="scientific">Streptococcus minor</name>
    <dbReference type="NCBI Taxonomy" id="229549"/>
    <lineage>
        <taxon>Bacteria</taxon>
        <taxon>Bacillati</taxon>
        <taxon>Bacillota</taxon>
        <taxon>Bacilli</taxon>
        <taxon>Lactobacillales</taxon>
        <taxon>Streptococcaceae</taxon>
        <taxon>Streptococcus</taxon>
    </lineage>
</organism>
<dbReference type="Proteomes" id="UP000281771">
    <property type="component" value="Unassembled WGS sequence"/>
</dbReference>
<keyword evidence="1" id="KW-0812">Transmembrane</keyword>
<reference evidence="2 3" key="1">
    <citation type="submission" date="2018-11" db="EMBL/GenBank/DDBJ databases">
        <title>Genomes From Bacteria Associated with the Canine Oral Cavity: a Test Case for Automated Genome-Based Taxonomic Assignment.</title>
        <authorList>
            <person name="Coil D.A."/>
            <person name="Jospin G."/>
            <person name="Darling A.E."/>
            <person name="Wallis C."/>
            <person name="Davis I.J."/>
            <person name="Harris S."/>
            <person name="Eisen J.A."/>
            <person name="Holcombe L.J."/>
            <person name="O'Flynn C."/>
        </authorList>
    </citation>
    <scope>NUCLEOTIDE SEQUENCE [LARGE SCALE GENOMIC DNA]</scope>
    <source>
        <strain evidence="2 3">OH4621_COT-116</strain>
    </source>
</reference>
<dbReference type="EMBL" id="RQZA01000003">
    <property type="protein sequence ID" value="RRD31536.1"/>
    <property type="molecule type" value="Genomic_DNA"/>
</dbReference>
<dbReference type="STRING" id="1123309.GCA_000377005_00500"/>
<sequence>MTDQEKALLEERRKENAIKTLFYNRYFAIRYISAAYLFVNLYWAAVLYMTQDYLAMMVPVTMFSLAALTMWEQFKMFSRDQKQAKMTYRFYQTVIGVNSLLAVITLTGQISFLFPFLLVNQQSMIVLLFVQGTGILLAVWILTKLKRINKNVDKQYLRLKQYLATHK</sequence>
<feature type="transmembrane region" description="Helical" evidence="1">
    <location>
        <begin position="54"/>
        <end position="74"/>
    </location>
</feature>
<gene>
    <name evidence="2" type="ORF">EII38_04760</name>
</gene>
<dbReference type="AlphaFoldDB" id="A0A3P1VD35"/>
<evidence type="ECO:0000313" key="3">
    <source>
        <dbReference type="Proteomes" id="UP000281771"/>
    </source>
</evidence>
<evidence type="ECO:0000313" key="2">
    <source>
        <dbReference type="EMBL" id="RRD31536.1"/>
    </source>
</evidence>
<keyword evidence="3" id="KW-1185">Reference proteome</keyword>
<name>A0A3P1VD35_9STRE</name>
<feature type="transmembrane region" description="Helical" evidence="1">
    <location>
        <begin position="28"/>
        <end position="48"/>
    </location>
</feature>
<evidence type="ECO:0008006" key="4">
    <source>
        <dbReference type="Google" id="ProtNLM"/>
    </source>
</evidence>
<feature type="transmembrane region" description="Helical" evidence="1">
    <location>
        <begin position="124"/>
        <end position="142"/>
    </location>
</feature>
<proteinExistence type="predicted"/>